<sequence>MADAENLINALADKELVIRIDLKQDIRLIKFKIGSMDINGELGISFKSLSKNADIDAEPAIIAEEYVTVPEDDEKELIEEPIKEVFE</sequence>
<protein>
    <submittedName>
        <fullName evidence="1">Uncharacterized protein</fullName>
    </submittedName>
</protein>
<evidence type="ECO:0000313" key="1">
    <source>
        <dbReference type="EMBL" id="MBP2201643.1"/>
    </source>
</evidence>
<dbReference type="AlphaFoldDB" id="A0A8J7URC2"/>
<reference evidence="1" key="1">
    <citation type="submission" date="2021-03" db="EMBL/GenBank/DDBJ databases">
        <title>Genomic Encyclopedia of Type Strains, Phase IV (KMG-V): Genome sequencing to study the core and pangenomes of soil and plant-associated prokaryotes.</title>
        <authorList>
            <person name="Whitman W."/>
        </authorList>
    </citation>
    <scope>NUCLEOTIDE SEQUENCE</scope>
    <source>
        <strain evidence="1">C4</strain>
    </source>
</reference>
<dbReference type="EMBL" id="JAGGMV010000002">
    <property type="protein sequence ID" value="MBP2201643.1"/>
    <property type="molecule type" value="Genomic_DNA"/>
</dbReference>
<evidence type="ECO:0000313" key="2">
    <source>
        <dbReference type="Proteomes" id="UP000740329"/>
    </source>
</evidence>
<gene>
    <name evidence="1" type="ORF">J3E07_001055</name>
</gene>
<accession>A0A8J7URC2</accession>
<dbReference type="RefSeq" id="WP_209591101.1">
    <property type="nucleotide sequence ID" value="NZ_JAGGMU010000002.1"/>
</dbReference>
<dbReference type="OrthoDB" id="60670at2157"/>
<organism evidence="1 2">
    <name type="scientific">Methanococcus voltae</name>
    <dbReference type="NCBI Taxonomy" id="2188"/>
    <lineage>
        <taxon>Archaea</taxon>
        <taxon>Methanobacteriati</taxon>
        <taxon>Methanobacteriota</taxon>
        <taxon>Methanomada group</taxon>
        <taxon>Methanococci</taxon>
        <taxon>Methanococcales</taxon>
        <taxon>Methanococcaceae</taxon>
        <taxon>Methanococcus</taxon>
    </lineage>
</organism>
<name>A0A8J7URC2_METVO</name>
<comment type="caution">
    <text evidence="1">The sequence shown here is derived from an EMBL/GenBank/DDBJ whole genome shotgun (WGS) entry which is preliminary data.</text>
</comment>
<proteinExistence type="predicted"/>
<dbReference type="Proteomes" id="UP000740329">
    <property type="component" value="Unassembled WGS sequence"/>
</dbReference>